<keyword evidence="6" id="KW-0333">Golgi apparatus</keyword>
<dbReference type="AlphaFoldDB" id="A0A0E0RIM1"/>
<feature type="compositionally biased region" description="Acidic residues" evidence="12">
    <location>
        <begin position="207"/>
        <end position="222"/>
    </location>
</feature>
<evidence type="ECO:0000256" key="1">
    <source>
        <dbReference type="ARBA" id="ARBA00004653"/>
    </source>
</evidence>
<keyword evidence="3" id="KW-0808">Transferase</keyword>
<evidence type="ECO:0000256" key="9">
    <source>
        <dbReference type="PIRSR" id="PIRSR605150-1"/>
    </source>
</evidence>
<dbReference type="InterPro" id="IPR005150">
    <property type="entry name" value="Cellulose_synth"/>
</dbReference>
<dbReference type="eggNOG" id="ENOG502QQG2">
    <property type="taxonomic scope" value="Eukaryota"/>
</dbReference>
<dbReference type="GO" id="GO:0071669">
    <property type="term" value="P:plant-type cell wall organization or biogenesis"/>
    <property type="evidence" value="ECO:0007669"/>
    <property type="project" value="EnsemblPlants"/>
</dbReference>
<organism evidence="14 15">
    <name type="scientific">Oryza rufipogon</name>
    <name type="common">Brownbeard rice</name>
    <name type="synonym">Asian wild rice</name>
    <dbReference type="NCBI Taxonomy" id="4529"/>
    <lineage>
        <taxon>Eukaryota</taxon>
        <taxon>Viridiplantae</taxon>
        <taxon>Streptophyta</taxon>
        <taxon>Embryophyta</taxon>
        <taxon>Tracheophyta</taxon>
        <taxon>Spermatophyta</taxon>
        <taxon>Magnoliopsida</taxon>
        <taxon>Liliopsida</taxon>
        <taxon>Poales</taxon>
        <taxon>Poaceae</taxon>
        <taxon>BOP clade</taxon>
        <taxon>Oryzoideae</taxon>
        <taxon>Oryzeae</taxon>
        <taxon>Oryzinae</taxon>
        <taxon>Oryza</taxon>
    </lineage>
</organism>
<feature type="binding site" evidence="10">
    <location>
        <position position="600"/>
    </location>
    <ligand>
        <name>UDP-alpha-D-glucose</name>
        <dbReference type="ChEBI" id="CHEBI:58885"/>
    </ligand>
</feature>
<sequence>MSRRLSLPAGAPVTVAVSPVRSPGGDAVVRRGSGLTSPVPRHSLGSSTATLQVSPVRRSGGSRYLGASRDGGADESAEFVHYTVHIPPTPDRATASVASEAEAAAEAEEVHRPQRSYISGTIFTGGLNCATRGHVLNFSGEGGATAASRAAASGNMSCKMRGCDMPAFLNGGRPPCDCGFMICKECYAECAAGNCPGCKEAFSAGSDTDESDSVTDDDDDEAVSSSEERDQLPLTSMARKFSVVHSMKVPGAAANGNGKPAEFDHARWLFETKGTYGYGNALWPKDGHAHSGAGFVAADEPPNFGARCRRPLTRKTSVSQAILSPYRLLIAIRLVALGFFLAWRIRHPNPEAVWLWAMSVACEVWFAFSWLLDSLPKLCPVHRAADLAVLAERFESPTARNPKGRSDLPGIDVFVTSADPEKEPPLVTANTILSILAADYPVEKLACYLSDDGGALLSFEALAETASFARTWVPFCRKHGVEPRCPEAYFGQKRDFLKNKVRVDFVRERRKVKREYDEFKVRVNSLPEAIRRRSDAAADHARGDHAGIIQAMLAPPTSEPVMGGEAAECGGLIDTTGVDVRLPMLVYVSREKRPGYDHNKKAGAMNALVRTSAIMSNGPFILNLDCDHYVHNSSALREGMCFMLDRGGDRVCFVQFPQRFEGVDPSDRYANHNLVFFDVSMRAMDGLQGPMYVGTGCVFRRTALYGFSPPRATEHHGWLGRRKIKLFLTKKKSMGKKTDRAEDDTEMMLPPIEDDDGGADIEASAMLPKRFGGSATFVASIPVAEYQGRLLQDTPGCHHGRPAGALAVPREPLDAATVAEAIGVISCFYEEKTEWGRRIGWIYGSVTEDVVTGYRMHNRGWRSVYCVTPRRDAFRGTAPINLTDRLHQVLRWATGSVEIFFSRNNALFASPRMKLLQRVAYFNAGMYPFTSVFLLAYCLLPAVSLFSGKFIVQRLSATFLAFLLVITLTLCLLALLEIKWSGITLHEWWRNEQFWVIGGTSAHPAAVLQGLLKVIAGVDISFTLTSKPGNGGGDGGVGGEGNDDEAFAELYEVRWSYLMVPPVTIMMVNAVAIAVAAARTLYSEFPQWSKLLGGAFFSFWVLCHLYPFAKGLLGRRGRVPTIVFVWSGLISMIISLLWVYINPPAGARERIGGGGFSFP</sequence>
<feature type="region of interest" description="Disordered" evidence="12">
    <location>
        <begin position="24"/>
        <end position="46"/>
    </location>
</feature>
<dbReference type="HOGENOM" id="CLU_001418_0_2_1"/>
<feature type="transmembrane region" description="Helical" evidence="13">
    <location>
        <begin position="1055"/>
        <end position="1078"/>
    </location>
</feature>
<feature type="binding site" evidence="11">
    <location>
        <position position="601"/>
    </location>
    <ligand>
        <name>Mn(2+)</name>
        <dbReference type="ChEBI" id="CHEBI:29035"/>
    </ligand>
</feature>
<keyword evidence="4 13" id="KW-0812">Transmembrane</keyword>
<dbReference type="Pfam" id="PF03552">
    <property type="entry name" value="Cellulose_synt"/>
    <property type="match status" value="1"/>
</dbReference>
<dbReference type="GO" id="GO:0000139">
    <property type="term" value="C:Golgi membrane"/>
    <property type="evidence" value="ECO:0007669"/>
    <property type="project" value="UniProtKB-SubCell"/>
</dbReference>
<reference evidence="14" key="2">
    <citation type="submission" date="2015-06" db="UniProtKB">
        <authorList>
            <consortium name="EnsemblPlants"/>
        </authorList>
    </citation>
    <scope>IDENTIFICATION</scope>
</reference>
<feature type="binding site" evidence="11">
    <location>
        <position position="625"/>
    </location>
    <ligand>
        <name>Mn(2+)</name>
        <dbReference type="ChEBI" id="CHEBI:29035"/>
    </ligand>
</feature>
<dbReference type="PANTHER" id="PTHR13301">
    <property type="entry name" value="X-BOX TRANSCRIPTION FACTOR-RELATED"/>
    <property type="match status" value="1"/>
</dbReference>
<dbReference type="OMA" id="TEHRGWF"/>
<evidence type="ECO:0000256" key="3">
    <source>
        <dbReference type="ARBA" id="ARBA00022679"/>
    </source>
</evidence>
<keyword evidence="2" id="KW-0328">Glycosyltransferase</keyword>
<evidence type="ECO:0000256" key="4">
    <source>
        <dbReference type="ARBA" id="ARBA00022692"/>
    </source>
</evidence>
<evidence type="ECO:0000256" key="2">
    <source>
        <dbReference type="ARBA" id="ARBA00022676"/>
    </source>
</evidence>
<evidence type="ECO:0000256" key="13">
    <source>
        <dbReference type="SAM" id="Phobius"/>
    </source>
</evidence>
<name>A0A0E0RIM1_ORYRU</name>
<feature type="region of interest" description="Disordered" evidence="12">
    <location>
        <begin position="206"/>
        <end position="231"/>
    </location>
</feature>
<keyword evidence="8" id="KW-0961">Cell wall biogenesis/degradation</keyword>
<evidence type="ECO:0008006" key="16">
    <source>
        <dbReference type="Google" id="ProtNLM"/>
    </source>
</evidence>
<feature type="transmembrane region" description="Helical" evidence="13">
    <location>
        <begin position="1121"/>
        <end position="1141"/>
    </location>
</feature>
<evidence type="ECO:0000256" key="6">
    <source>
        <dbReference type="ARBA" id="ARBA00023034"/>
    </source>
</evidence>
<feature type="active site" evidence="9">
    <location>
        <position position="849"/>
    </location>
</feature>
<dbReference type="Gramene" id="ORUFI12G17150.1">
    <property type="protein sequence ID" value="ORUFI12G17150.1"/>
    <property type="gene ID" value="ORUFI12G17150"/>
</dbReference>
<proteinExistence type="predicted"/>
<evidence type="ECO:0000313" key="14">
    <source>
        <dbReference type="EnsemblPlants" id="ORUFI12G17150.1"/>
    </source>
</evidence>
<dbReference type="EnsemblPlants" id="ORUFI12G17150.1">
    <property type="protein sequence ID" value="ORUFI12G17150.1"/>
    <property type="gene ID" value="ORUFI12G17150"/>
</dbReference>
<feature type="transmembrane region" description="Helical" evidence="13">
    <location>
        <begin position="955"/>
        <end position="976"/>
    </location>
</feature>
<evidence type="ECO:0000256" key="7">
    <source>
        <dbReference type="ARBA" id="ARBA00023136"/>
    </source>
</evidence>
<reference evidence="15" key="1">
    <citation type="submission" date="2013-06" db="EMBL/GenBank/DDBJ databases">
        <authorList>
            <person name="Zhao Q."/>
        </authorList>
    </citation>
    <scope>NUCLEOTIDE SEQUENCE</scope>
    <source>
        <strain evidence="15">cv. W1943</strain>
    </source>
</reference>
<feature type="transmembrane region" description="Helical" evidence="13">
    <location>
        <begin position="1090"/>
        <end position="1109"/>
    </location>
</feature>
<dbReference type="GO" id="GO:0071555">
    <property type="term" value="P:cell wall organization"/>
    <property type="evidence" value="ECO:0007669"/>
    <property type="project" value="UniProtKB-KW"/>
</dbReference>
<evidence type="ECO:0000256" key="11">
    <source>
        <dbReference type="PIRSR" id="PIRSR605150-3"/>
    </source>
</evidence>
<feature type="transmembrane region" description="Helical" evidence="13">
    <location>
        <begin position="920"/>
        <end position="943"/>
    </location>
</feature>
<accession>A0A0E0RIM1</accession>
<evidence type="ECO:0000256" key="8">
    <source>
        <dbReference type="ARBA" id="ARBA00023316"/>
    </source>
</evidence>
<dbReference type="Proteomes" id="UP000008022">
    <property type="component" value="Unassembled WGS sequence"/>
</dbReference>
<dbReference type="SUPFAM" id="SSF53448">
    <property type="entry name" value="Nucleotide-diphospho-sugar transferases"/>
    <property type="match status" value="1"/>
</dbReference>
<evidence type="ECO:0000256" key="10">
    <source>
        <dbReference type="PIRSR" id="PIRSR605150-2"/>
    </source>
</evidence>
<evidence type="ECO:0000256" key="12">
    <source>
        <dbReference type="SAM" id="MobiDB-lite"/>
    </source>
</evidence>
<feature type="binding site" evidence="10">
    <location>
        <position position="422"/>
    </location>
    <ligand>
        <name>UDP-alpha-D-glucose</name>
        <dbReference type="ChEBI" id="CHEBI:58885"/>
    </ligand>
</feature>
<evidence type="ECO:0000256" key="5">
    <source>
        <dbReference type="ARBA" id="ARBA00022989"/>
    </source>
</evidence>
<protein>
    <recommendedName>
        <fullName evidence="16">Cellulose synthase-like protein</fullName>
    </recommendedName>
</protein>
<dbReference type="GO" id="GO:0030244">
    <property type="term" value="P:cellulose biosynthetic process"/>
    <property type="evidence" value="ECO:0007669"/>
    <property type="project" value="InterPro"/>
</dbReference>
<dbReference type="InterPro" id="IPR029044">
    <property type="entry name" value="Nucleotide-diphossugar_trans"/>
</dbReference>
<feature type="binding site" evidence="10">
    <location>
        <position position="423"/>
    </location>
    <ligand>
        <name>UDP-alpha-D-glucose</name>
        <dbReference type="ChEBI" id="CHEBI:58885"/>
    </ligand>
</feature>
<keyword evidence="5 13" id="KW-1133">Transmembrane helix</keyword>
<feature type="binding site" evidence="10">
    <location>
        <position position="452"/>
    </location>
    <ligand>
        <name>UDP-alpha-D-glucose</name>
        <dbReference type="ChEBI" id="CHEBI:58885"/>
    </ligand>
</feature>
<keyword evidence="7 13" id="KW-0472">Membrane</keyword>
<feature type="active site" evidence="9">
    <location>
        <position position="452"/>
    </location>
</feature>
<dbReference type="GO" id="GO:0016760">
    <property type="term" value="F:cellulose synthase (UDP-forming) activity"/>
    <property type="evidence" value="ECO:0007669"/>
    <property type="project" value="InterPro"/>
</dbReference>
<evidence type="ECO:0000313" key="15">
    <source>
        <dbReference type="Proteomes" id="UP000008022"/>
    </source>
</evidence>
<dbReference type="FunFam" id="3.90.550.10:FF:000027">
    <property type="entry name" value="Cellulose synthase-like protein D4"/>
    <property type="match status" value="1"/>
</dbReference>
<keyword evidence="15" id="KW-1185">Reference proteome</keyword>
<comment type="subcellular location">
    <subcellularLocation>
        <location evidence="1">Golgi apparatus membrane</location>
        <topology evidence="1">Multi-pass membrane protein</topology>
    </subcellularLocation>
</comment>
<dbReference type="Gene3D" id="3.90.550.10">
    <property type="entry name" value="Spore Coat Polysaccharide Biosynthesis Protein SpsA, Chain A"/>
    <property type="match status" value="1"/>
</dbReference>
<dbReference type="STRING" id="4529.A0A0E0RIM1"/>